<protein>
    <submittedName>
        <fullName evidence="4">Phycobilisome protein</fullName>
    </submittedName>
</protein>
<dbReference type="OrthoDB" id="531025at2"/>
<evidence type="ECO:0000313" key="5">
    <source>
        <dbReference type="Proteomes" id="UP000441797"/>
    </source>
</evidence>
<dbReference type="GO" id="GO:0030089">
    <property type="term" value="C:phycobilisome"/>
    <property type="evidence" value="ECO:0007669"/>
    <property type="project" value="InterPro"/>
</dbReference>
<dbReference type="InterPro" id="IPR009050">
    <property type="entry name" value="Globin-like_sf"/>
</dbReference>
<keyword evidence="2" id="KW-0157">Chromophore</keyword>
<reference evidence="4 5" key="1">
    <citation type="journal article" date="2019" name="Front. Microbiol.">
        <title>Genomic Features for Desiccation Tolerance and Sugar Biosynthesis in the Extremophile Gloeocapsopsis sp. UTEX B3054.</title>
        <authorList>
            <person name="Urrejola C."/>
            <person name="Alcorta J."/>
            <person name="Salas L."/>
            <person name="Vasquez M."/>
            <person name="Polz M.F."/>
            <person name="Vicuna R."/>
            <person name="Diez B."/>
        </authorList>
    </citation>
    <scope>NUCLEOTIDE SEQUENCE [LARGE SCALE GENOMIC DNA]</scope>
    <source>
        <strain evidence="4 5">1H9</strain>
    </source>
</reference>
<keyword evidence="5" id="KW-1185">Reference proteome</keyword>
<dbReference type="Pfam" id="PF00502">
    <property type="entry name" value="Phycobilisome"/>
    <property type="match status" value="1"/>
</dbReference>
<evidence type="ECO:0000256" key="1">
    <source>
        <dbReference type="ARBA" id="ARBA00008182"/>
    </source>
</evidence>
<dbReference type="EMBL" id="NAPY01000014">
    <property type="protein sequence ID" value="MUL36851.1"/>
    <property type="molecule type" value="Genomic_DNA"/>
</dbReference>
<comment type="similarity">
    <text evidence="1">Belongs to the phycobiliprotein family.</text>
</comment>
<keyword evidence="3" id="KW-0089">Bile pigment</keyword>
<dbReference type="RefSeq" id="WP_105217843.1">
    <property type="nucleotide sequence ID" value="NZ_CAWNSU010000036.1"/>
</dbReference>
<sequence length="158" mass="18885">MHPEIKTLLYEAEDCYLKPEEIKTFKYHVSSLQARLETYELLCEQEVVIFQPIADQLLKTFPQQQETLERTLKRWLSVLRYCAMAMLLNNQEFLQRRLLEWLTELVQAHQTQEIEMRLYQLLQTQLKELLTEQQLALLQPFLEQAETTLLRSSALTQL</sequence>
<dbReference type="GO" id="GO:0015979">
    <property type="term" value="P:photosynthesis"/>
    <property type="evidence" value="ECO:0007669"/>
    <property type="project" value="InterPro"/>
</dbReference>
<comment type="caution">
    <text evidence="4">The sequence shown here is derived from an EMBL/GenBank/DDBJ whole genome shotgun (WGS) entry which is preliminary data.</text>
</comment>
<name>A0A6N8FV78_9CHRO</name>
<organism evidence="4 5">
    <name type="scientific">Gloeocapsopsis dulcis AAB1 = 1H9</name>
    <dbReference type="NCBI Taxonomy" id="1433147"/>
    <lineage>
        <taxon>Bacteria</taxon>
        <taxon>Bacillati</taxon>
        <taxon>Cyanobacteriota</taxon>
        <taxon>Cyanophyceae</taxon>
        <taxon>Oscillatoriophycideae</taxon>
        <taxon>Chroococcales</taxon>
        <taxon>Chroococcaceae</taxon>
        <taxon>Gloeocapsopsis</taxon>
        <taxon>Gloeocapsopsis dulcis</taxon>
    </lineage>
</organism>
<evidence type="ECO:0000256" key="2">
    <source>
        <dbReference type="ARBA" id="ARBA00022991"/>
    </source>
</evidence>
<dbReference type="Proteomes" id="UP000441797">
    <property type="component" value="Unassembled WGS sequence"/>
</dbReference>
<dbReference type="InterPro" id="IPR038719">
    <property type="entry name" value="Phycobilisome_asu/bsu_sf"/>
</dbReference>
<dbReference type="Gene3D" id="1.10.490.20">
    <property type="entry name" value="Phycocyanins"/>
    <property type="match status" value="1"/>
</dbReference>
<dbReference type="SUPFAM" id="SSF46458">
    <property type="entry name" value="Globin-like"/>
    <property type="match status" value="1"/>
</dbReference>
<dbReference type="AlphaFoldDB" id="A0A6N8FV78"/>
<evidence type="ECO:0000256" key="3">
    <source>
        <dbReference type="ARBA" id="ARBA00023307"/>
    </source>
</evidence>
<accession>A0A6N8FV78</accession>
<proteinExistence type="inferred from homology"/>
<gene>
    <name evidence="4" type="ORF">BWI75_10960</name>
</gene>
<dbReference type="InterPro" id="IPR012128">
    <property type="entry name" value="Phycobilisome_asu/bsu"/>
</dbReference>
<evidence type="ECO:0000313" key="4">
    <source>
        <dbReference type="EMBL" id="MUL36851.1"/>
    </source>
</evidence>